<dbReference type="PROSITE" id="PS50850">
    <property type="entry name" value="MFS"/>
    <property type="match status" value="1"/>
</dbReference>
<feature type="transmembrane region" description="Helical" evidence="6">
    <location>
        <begin position="364"/>
        <end position="382"/>
    </location>
</feature>
<feature type="transmembrane region" description="Helical" evidence="6">
    <location>
        <begin position="425"/>
        <end position="445"/>
    </location>
</feature>
<comment type="caution">
    <text evidence="8">The sequence shown here is derived from an EMBL/GenBank/DDBJ whole genome shotgun (WGS) entry which is preliminary data.</text>
</comment>
<evidence type="ECO:0000256" key="1">
    <source>
        <dbReference type="ARBA" id="ARBA00004141"/>
    </source>
</evidence>
<gene>
    <name evidence="8" type="ORF">AB675_3257</name>
</gene>
<dbReference type="VEuPathDB" id="FungiDB:AB675_3257"/>
<dbReference type="SUPFAM" id="SSF103473">
    <property type="entry name" value="MFS general substrate transporter"/>
    <property type="match status" value="1"/>
</dbReference>
<name>A0A0N0NLT6_9EURO</name>
<feature type="region of interest" description="Disordered" evidence="5">
    <location>
        <begin position="1"/>
        <end position="27"/>
    </location>
</feature>
<feature type="domain" description="Major facilitator superfamily (MFS) profile" evidence="7">
    <location>
        <begin position="41"/>
        <end position="492"/>
    </location>
</feature>
<keyword evidence="4 6" id="KW-0472">Membrane</keyword>
<dbReference type="AlphaFoldDB" id="A0A0N0NLT6"/>
<feature type="compositionally biased region" description="Low complexity" evidence="5">
    <location>
        <begin position="12"/>
        <end position="22"/>
    </location>
</feature>
<dbReference type="PANTHER" id="PTHR42718">
    <property type="entry name" value="MAJOR FACILITATOR SUPERFAMILY MULTIDRUG TRANSPORTER MFSC"/>
    <property type="match status" value="1"/>
</dbReference>
<feature type="transmembrane region" description="Helical" evidence="6">
    <location>
        <begin position="39"/>
        <end position="58"/>
    </location>
</feature>
<keyword evidence="2 6" id="KW-0812">Transmembrane</keyword>
<organism evidence="8 9">
    <name type="scientific">Cyphellophora attinorum</name>
    <dbReference type="NCBI Taxonomy" id="1664694"/>
    <lineage>
        <taxon>Eukaryota</taxon>
        <taxon>Fungi</taxon>
        <taxon>Dikarya</taxon>
        <taxon>Ascomycota</taxon>
        <taxon>Pezizomycotina</taxon>
        <taxon>Eurotiomycetes</taxon>
        <taxon>Chaetothyriomycetidae</taxon>
        <taxon>Chaetothyriales</taxon>
        <taxon>Cyphellophoraceae</taxon>
        <taxon>Cyphellophora</taxon>
    </lineage>
</organism>
<dbReference type="RefSeq" id="XP_017999521.1">
    <property type="nucleotide sequence ID" value="XM_018143290.1"/>
</dbReference>
<evidence type="ECO:0000256" key="3">
    <source>
        <dbReference type="ARBA" id="ARBA00022989"/>
    </source>
</evidence>
<dbReference type="GO" id="GO:0016020">
    <property type="term" value="C:membrane"/>
    <property type="evidence" value="ECO:0007669"/>
    <property type="project" value="UniProtKB-SubCell"/>
</dbReference>
<feature type="transmembrane region" description="Helical" evidence="6">
    <location>
        <begin position="330"/>
        <end position="352"/>
    </location>
</feature>
<feature type="transmembrane region" description="Helical" evidence="6">
    <location>
        <begin position="167"/>
        <end position="190"/>
    </location>
</feature>
<proteinExistence type="predicted"/>
<evidence type="ECO:0000256" key="4">
    <source>
        <dbReference type="ARBA" id="ARBA00023136"/>
    </source>
</evidence>
<feature type="transmembrane region" description="Helical" evidence="6">
    <location>
        <begin position="260"/>
        <end position="278"/>
    </location>
</feature>
<feature type="transmembrane region" description="Helical" evidence="6">
    <location>
        <begin position="465"/>
        <end position="485"/>
    </location>
</feature>
<dbReference type="EMBL" id="LFJN01000014">
    <property type="protein sequence ID" value="KPI39558.1"/>
    <property type="molecule type" value="Genomic_DNA"/>
</dbReference>
<feature type="transmembrane region" description="Helical" evidence="6">
    <location>
        <begin position="137"/>
        <end position="155"/>
    </location>
</feature>
<protein>
    <submittedName>
        <fullName evidence="8">Putative MFS-type transporter</fullName>
    </submittedName>
</protein>
<comment type="subcellular location">
    <subcellularLocation>
        <location evidence="1">Membrane</location>
        <topology evidence="1">Multi-pass membrane protein</topology>
    </subcellularLocation>
</comment>
<sequence>MTKAEEHRHASRASTPAATTAADDGGGEKRVEALPARDILIAVAIVLTQLVQMMPYGAGISTGIEIGKRLGAEPTESVWIIASYSMTQGAFVLMGGRLGAIYGHKNTVTVAGVIWTVGHLISGFMKSVVSLSILRGISGIGGAMIVPNAVALLTITYPPGKMRNIAVGFFGATAPIGAFLGSVLAALIVQLVQWKWIFFFLAMLGTVVFTMFTIVVPGEAEPFDKGGSVDWIGSYLGVGGLVLFNFVWNQAPAVGWDTPYEYILLIVSVLHFVAFAIWEAKFTANPILPLDIWSAPSFSMMTLASFFAFMSVGISIWYSALWNLEVRHYTLLSTAAAFTPLGVGGTIAAIVSAKIIRYVAAEHVMALGSLASCVASVLLSTMPEQQTYWAQVFPALILTALGPDLLFTAAQIIASNTVKRHQQGVAGSLIGTLLSYGLSTGLGFAGTVEAYTNEQGRRQVHGYRGALYVGIGLGAAAMALAVLFVRIPKDQRDGWEADEQEPPSATSDA</sequence>
<feature type="transmembrane region" description="Helical" evidence="6">
    <location>
        <begin position="196"/>
        <end position="216"/>
    </location>
</feature>
<evidence type="ECO:0000256" key="6">
    <source>
        <dbReference type="SAM" id="Phobius"/>
    </source>
</evidence>
<keyword evidence="3 6" id="KW-1133">Transmembrane helix</keyword>
<evidence type="ECO:0000256" key="2">
    <source>
        <dbReference type="ARBA" id="ARBA00022692"/>
    </source>
</evidence>
<dbReference type="InterPro" id="IPR036259">
    <property type="entry name" value="MFS_trans_sf"/>
</dbReference>
<dbReference type="InterPro" id="IPR020846">
    <property type="entry name" value="MFS_dom"/>
</dbReference>
<evidence type="ECO:0000313" key="9">
    <source>
        <dbReference type="Proteomes" id="UP000038010"/>
    </source>
</evidence>
<dbReference type="Gene3D" id="1.20.1720.10">
    <property type="entry name" value="Multidrug resistance protein D"/>
    <property type="match status" value="1"/>
</dbReference>
<reference evidence="8 9" key="1">
    <citation type="submission" date="2015-06" db="EMBL/GenBank/DDBJ databases">
        <title>Draft genome of the ant-associated black yeast Phialophora attae CBS 131958.</title>
        <authorList>
            <person name="Moreno L.F."/>
            <person name="Stielow B.J."/>
            <person name="de Hoog S."/>
            <person name="Vicente V.A."/>
            <person name="Weiss V.A."/>
            <person name="de Vries M."/>
            <person name="Cruz L.M."/>
            <person name="Souza E.M."/>
        </authorList>
    </citation>
    <scope>NUCLEOTIDE SEQUENCE [LARGE SCALE GENOMIC DNA]</scope>
    <source>
        <strain evidence="8 9">CBS 131958</strain>
    </source>
</reference>
<feature type="transmembrane region" description="Helical" evidence="6">
    <location>
        <begin position="78"/>
        <end position="96"/>
    </location>
</feature>
<feature type="transmembrane region" description="Helical" evidence="6">
    <location>
        <begin position="388"/>
        <end position="413"/>
    </location>
</feature>
<accession>A0A0N0NLT6</accession>
<dbReference type="GeneID" id="28735170"/>
<evidence type="ECO:0000259" key="7">
    <source>
        <dbReference type="PROSITE" id="PS50850"/>
    </source>
</evidence>
<dbReference type="Proteomes" id="UP000038010">
    <property type="component" value="Unassembled WGS sequence"/>
</dbReference>
<feature type="transmembrane region" description="Helical" evidence="6">
    <location>
        <begin position="298"/>
        <end position="318"/>
    </location>
</feature>
<dbReference type="GO" id="GO:0022857">
    <property type="term" value="F:transmembrane transporter activity"/>
    <property type="evidence" value="ECO:0007669"/>
    <property type="project" value="InterPro"/>
</dbReference>
<dbReference type="Gene3D" id="1.20.1250.20">
    <property type="entry name" value="MFS general substrate transporter like domains"/>
    <property type="match status" value="1"/>
</dbReference>
<dbReference type="PANTHER" id="PTHR42718:SF41">
    <property type="entry name" value="MFS TRANSPORTER OF UNKOWN SPECIFICITY (AFU_ORTHOLOGUE AFUA_5G09940)-RELATED"/>
    <property type="match status" value="1"/>
</dbReference>
<dbReference type="OrthoDB" id="440755at2759"/>
<evidence type="ECO:0000313" key="8">
    <source>
        <dbReference type="EMBL" id="KPI39558.1"/>
    </source>
</evidence>
<evidence type="ECO:0000256" key="5">
    <source>
        <dbReference type="SAM" id="MobiDB-lite"/>
    </source>
</evidence>
<feature type="transmembrane region" description="Helical" evidence="6">
    <location>
        <begin position="228"/>
        <end position="248"/>
    </location>
</feature>
<keyword evidence="9" id="KW-1185">Reference proteome</keyword>
<dbReference type="Pfam" id="PF07690">
    <property type="entry name" value="MFS_1"/>
    <property type="match status" value="1"/>
</dbReference>
<dbReference type="CDD" id="cd17476">
    <property type="entry name" value="MFS_Amf1_MDR_like"/>
    <property type="match status" value="1"/>
</dbReference>
<dbReference type="InterPro" id="IPR011701">
    <property type="entry name" value="MFS"/>
</dbReference>